<dbReference type="RefSeq" id="WP_117002595.1">
    <property type="nucleotide sequence ID" value="NZ_BMJS01000014.1"/>
</dbReference>
<dbReference type="Proteomes" id="UP000636949">
    <property type="component" value="Unassembled WGS sequence"/>
</dbReference>
<reference evidence="12" key="2">
    <citation type="submission" date="2020-09" db="EMBL/GenBank/DDBJ databases">
        <authorList>
            <person name="Sun Q."/>
            <person name="Zhou Y."/>
        </authorList>
    </citation>
    <scope>NUCLEOTIDE SEQUENCE</scope>
    <source>
        <strain evidence="12">CGMCC 1.15758</strain>
    </source>
</reference>
<reference evidence="12" key="1">
    <citation type="journal article" date="2014" name="Int. J. Syst. Evol. Microbiol.">
        <title>Complete genome sequence of Corynebacterium casei LMG S-19264T (=DSM 44701T), isolated from a smear-ripened cheese.</title>
        <authorList>
            <consortium name="US DOE Joint Genome Institute (JGI-PGF)"/>
            <person name="Walter F."/>
            <person name="Albersmeier A."/>
            <person name="Kalinowski J."/>
            <person name="Ruckert C."/>
        </authorList>
    </citation>
    <scope>NUCLEOTIDE SEQUENCE</scope>
    <source>
        <strain evidence="12">CGMCC 1.15758</strain>
    </source>
</reference>
<dbReference type="EMBL" id="BMJS01000014">
    <property type="protein sequence ID" value="GGF98094.1"/>
    <property type="molecule type" value="Genomic_DNA"/>
</dbReference>
<evidence type="ECO:0000256" key="5">
    <source>
        <dbReference type="ARBA" id="ARBA00022643"/>
    </source>
</evidence>
<gene>
    <name evidence="12" type="ORF">GCM10010995_14140</name>
</gene>
<dbReference type="PANTHER" id="PTHR42917:SF2">
    <property type="entry name" value="2,4-DIENOYL-COA REDUCTASE [(2E)-ENOYL-COA-PRODUCING]"/>
    <property type="match status" value="1"/>
</dbReference>
<keyword evidence="13" id="KW-1185">Reference proteome</keyword>
<comment type="cofactor">
    <cofactor evidence="2">
        <name>[4Fe-4S] cluster</name>
        <dbReference type="ChEBI" id="CHEBI:49883"/>
    </cofactor>
</comment>
<dbReference type="OrthoDB" id="8523426at2"/>
<dbReference type="Pfam" id="PF00724">
    <property type="entry name" value="Oxidored_FMN"/>
    <property type="match status" value="1"/>
</dbReference>
<protein>
    <submittedName>
        <fullName evidence="12">Uncharacterized protein</fullName>
    </submittedName>
</protein>
<dbReference type="GO" id="GO:0010181">
    <property type="term" value="F:FMN binding"/>
    <property type="evidence" value="ECO:0007669"/>
    <property type="project" value="InterPro"/>
</dbReference>
<dbReference type="InterPro" id="IPR036188">
    <property type="entry name" value="FAD/NAD-bd_sf"/>
</dbReference>
<dbReference type="PANTHER" id="PTHR42917">
    <property type="entry name" value="2,4-DIENOYL-COA REDUCTASE"/>
    <property type="match status" value="1"/>
</dbReference>
<evidence type="ECO:0000313" key="13">
    <source>
        <dbReference type="Proteomes" id="UP000636949"/>
    </source>
</evidence>
<evidence type="ECO:0000259" key="11">
    <source>
        <dbReference type="Pfam" id="PF07992"/>
    </source>
</evidence>
<comment type="caution">
    <text evidence="12">The sequence shown here is derived from an EMBL/GenBank/DDBJ whole genome shotgun (WGS) entry which is preliminary data.</text>
</comment>
<evidence type="ECO:0000256" key="4">
    <source>
        <dbReference type="ARBA" id="ARBA00022630"/>
    </source>
</evidence>
<evidence type="ECO:0000313" key="12">
    <source>
        <dbReference type="EMBL" id="GGF98094.1"/>
    </source>
</evidence>
<dbReference type="SUPFAM" id="SSF51395">
    <property type="entry name" value="FMN-linked oxidoreductases"/>
    <property type="match status" value="1"/>
</dbReference>
<dbReference type="InterPro" id="IPR013785">
    <property type="entry name" value="Aldolase_TIM"/>
</dbReference>
<evidence type="ECO:0000256" key="9">
    <source>
        <dbReference type="ARBA" id="ARBA00023014"/>
    </source>
</evidence>
<dbReference type="GO" id="GO:0016491">
    <property type="term" value="F:oxidoreductase activity"/>
    <property type="evidence" value="ECO:0007669"/>
    <property type="project" value="UniProtKB-KW"/>
</dbReference>
<evidence type="ECO:0000256" key="6">
    <source>
        <dbReference type="ARBA" id="ARBA00022723"/>
    </source>
</evidence>
<name>A0A8J2Z483_9GAMM</name>
<organism evidence="12 13">
    <name type="scientific">Cysteiniphilum litorale</name>
    <dbReference type="NCBI Taxonomy" id="2056700"/>
    <lineage>
        <taxon>Bacteria</taxon>
        <taxon>Pseudomonadati</taxon>
        <taxon>Pseudomonadota</taxon>
        <taxon>Gammaproteobacteria</taxon>
        <taxon>Thiotrichales</taxon>
        <taxon>Fastidiosibacteraceae</taxon>
        <taxon>Cysteiniphilum</taxon>
    </lineage>
</organism>
<proteinExistence type="inferred from homology"/>
<dbReference type="InterPro" id="IPR001155">
    <property type="entry name" value="OxRdtase_FMN_N"/>
</dbReference>
<evidence type="ECO:0000256" key="1">
    <source>
        <dbReference type="ARBA" id="ARBA00001917"/>
    </source>
</evidence>
<evidence type="ECO:0000256" key="7">
    <source>
        <dbReference type="ARBA" id="ARBA00023002"/>
    </source>
</evidence>
<dbReference type="GO" id="GO:0046872">
    <property type="term" value="F:metal ion binding"/>
    <property type="evidence" value="ECO:0007669"/>
    <property type="project" value="UniProtKB-KW"/>
</dbReference>
<comment type="similarity">
    <text evidence="3">In the N-terminal section; belongs to the NADH:flavin oxidoreductase/NADH oxidase family.</text>
</comment>
<accession>A0A8J2Z483</accession>
<keyword evidence="8" id="KW-0408">Iron</keyword>
<dbReference type="InterPro" id="IPR023753">
    <property type="entry name" value="FAD/NAD-binding_dom"/>
</dbReference>
<keyword evidence="6" id="KW-0479">Metal-binding</keyword>
<dbReference type="AlphaFoldDB" id="A0A8J2Z483"/>
<keyword evidence="5" id="KW-0288">FMN</keyword>
<evidence type="ECO:0000256" key="2">
    <source>
        <dbReference type="ARBA" id="ARBA00001966"/>
    </source>
</evidence>
<dbReference type="GO" id="GO:0051536">
    <property type="term" value="F:iron-sulfur cluster binding"/>
    <property type="evidence" value="ECO:0007669"/>
    <property type="project" value="UniProtKB-KW"/>
</dbReference>
<dbReference type="Gene3D" id="3.20.20.70">
    <property type="entry name" value="Aldolase class I"/>
    <property type="match status" value="1"/>
</dbReference>
<dbReference type="PRINTS" id="PR00469">
    <property type="entry name" value="PNDRDTASEII"/>
</dbReference>
<evidence type="ECO:0000259" key="10">
    <source>
        <dbReference type="Pfam" id="PF00724"/>
    </source>
</evidence>
<sequence length="482" mass="52643">MRLPLEIIKATRQKVGEDFIIMFRLSMLDLVEKGSSFDEVVTLAKALEKAGVTIINSGIGWHEARIPTISTQVPRAAFVPITEEIRKHVNIPIVCVNRINTPEVAEDILQKQKADLISMARPLLADPDFVKKAQNNQSQAINTCIACNQACLDHVFVGKQASCLVNPYACNESVMQPKLATDKKSIAVIGAGPAGCTAAIELAKRGHQVDLYEASAKVGGQFKLSAKTPGKEEFSEALRYFEYQLNANEVNVKLNTKVNAADLKSLNYDEIVIASGVMPRIPKIDGIDHPMVINYMQLLNGEVAAGKKVAVIGAGGIGFDVSVFLVFAGKKIGENTEDYYHEWGVDVTLAHRGGLTKPHEPVPEAEVYLLQRKDERLGKRLGKTTGWIHRTTLKHQKVKMLSGVSYDKIDDAGLHITLKGEKKLLDVDQVVICAGQESDRSLYNSLIDQGIKNVHIIGGAHVAAEVDAKRAIKEATELALTL</sequence>
<keyword evidence="9" id="KW-0411">Iron-sulfur</keyword>
<keyword evidence="4" id="KW-0285">Flavoprotein</keyword>
<feature type="domain" description="NADH:flavin oxidoreductase/NADH oxidase N-terminal" evidence="10">
    <location>
        <begin position="1"/>
        <end position="137"/>
    </location>
</feature>
<dbReference type="PRINTS" id="PR00368">
    <property type="entry name" value="FADPNR"/>
</dbReference>
<dbReference type="InterPro" id="IPR051793">
    <property type="entry name" value="NADH:flavin_oxidoreductase"/>
</dbReference>
<dbReference type="Pfam" id="PF07992">
    <property type="entry name" value="Pyr_redox_2"/>
    <property type="match status" value="1"/>
</dbReference>
<keyword evidence="7" id="KW-0560">Oxidoreductase</keyword>
<evidence type="ECO:0000256" key="3">
    <source>
        <dbReference type="ARBA" id="ARBA00011048"/>
    </source>
</evidence>
<dbReference type="SUPFAM" id="SSF51905">
    <property type="entry name" value="FAD/NAD(P)-binding domain"/>
    <property type="match status" value="1"/>
</dbReference>
<evidence type="ECO:0000256" key="8">
    <source>
        <dbReference type="ARBA" id="ARBA00023004"/>
    </source>
</evidence>
<feature type="domain" description="FAD/NAD(P)-binding" evidence="11">
    <location>
        <begin position="185"/>
        <end position="443"/>
    </location>
</feature>
<dbReference type="Gene3D" id="3.40.50.720">
    <property type="entry name" value="NAD(P)-binding Rossmann-like Domain"/>
    <property type="match status" value="1"/>
</dbReference>
<dbReference type="Gene3D" id="3.50.50.60">
    <property type="entry name" value="FAD/NAD(P)-binding domain"/>
    <property type="match status" value="1"/>
</dbReference>
<comment type="cofactor">
    <cofactor evidence="1">
        <name>FMN</name>
        <dbReference type="ChEBI" id="CHEBI:58210"/>
    </cofactor>
</comment>